<organism evidence="1 2">
    <name type="scientific">Paenibacillus polymyxa</name>
    <name type="common">Bacillus polymyxa</name>
    <dbReference type="NCBI Taxonomy" id="1406"/>
    <lineage>
        <taxon>Bacteria</taxon>
        <taxon>Bacillati</taxon>
        <taxon>Bacillota</taxon>
        <taxon>Bacilli</taxon>
        <taxon>Bacillales</taxon>
        <taxon>Paenibacillaceae</taxon>
        <taxon>Paenibacillus</taxon>
    </lineage>
</organism>
<reference evidence="1 2" key="1">
    <citation type="submission" date="2018-06" db="EMBL/GenBank/DDBJ databases">
        <authorList>
            <consortium name="Pathogen Informatics"/>
            <person name="Doyle S."/>
        </authorList>
    </citation>
    <scope>NUCLEOTIDE SEQUENCE [LARGE SCALE GENOMIC DNA]</scope>
    <source>
        <strain evidence="1 2">NCTC10343</strain>
    </source>
</reference>
<proteinExistence type="predicted"/>
<dbReference type="Proteomes" id="UP000254400">
    <property type="component" value="Unassembled WGS sequence"/>
</dbReference>
<gene>
    <name evidence="1" type="ORF">NCTC10343_05599</name>
</gene>
<dbReference type="EMBL" id="UGSC01000002">
    <property type="protein sequence ID" value="SUE13177.1"/>
    <property type="molecule type" value="Genomic_DNA"/>
</dbReference>
<dbReference type="AlphaFoldDB" id="A0A379LT08"/>
<sequence>MRVNKRLRTGVVVLGLTVLIGGVVTVIQSQTFANEIKNEVKVTGDSKTSTTKTEIKAIDDSNWL</sequence>
<protein>
    <submittedName>
        <fullName evidence="1">Uncharacterized protein</fullName>
    </submittedName>
</protein>
<accession>A0A379LT08</accession>
<name>A0A379LT08_PAEPO</name>
<evidence type="ECO:0000313" key="1">
    <source>
        <dbReference type="EMBL" id="SUE13177.1"/>
    </source>
</evidence>
<evidence type="ECO:0000313" key="2">
    <source>
        <dbReference type="Proteomes" id="UP000254400"/>
    </source>
</evidence>